<accession>A0A5A7NTZ0</accession>
<evidence type="ECO:0000313" key="3">
    <source>
        <dbReference type="EMBL" id="GER24350.1"/>
    </source>
</evidence>
<keyword evidence="4" id="KW-1185">Reference proteome</keyword>
<dbReference type="InterPro" id="IPR029057">
    <property type="entry name" value="PRTase-like"/>
</dbReference>
<proteinExistence type="inferred from homology"/>
<reference evidence="3 4" key="1">
    <citation type="submission" date="2019-09" db="EMBL/GenBank/DDBJ databases">
        <title>Arthrobacter zafarii sp. nov., a moderately thermotolerant and halotolerant actinobacterium isolated from Cholistan desert soil of Pakistan.</title>
        <authorList>
            <person name="Amin A."/>
            <person name="Ahmed I."/>
            <person name="Khalid N."/>
            <person name="Schumann P."/>
            <person name="Busse H.J."/>
            <person name="Khan I.U."/>
            <person name="Li S."/>
            <person name="Li W.J."/>
        </authorList>
    </citation>
    <scope>NUCLEOTIDE SEQUENCE [LARGE SCALE GENOMIC DNA]</scope>
    <source>
        <strain evidence="3 4">NCCP-1664</strain>
    </source>
</reference>
<dbReference type="EMBL" id="BKDJ01000022">
    <property type="protein sequence ID" value="GER24350.1"/>
    <property type="molecule type" value="Genomic_DNA"/>
</dbReference>
<dbReference type="Pfam" id="PF00156">
    <property type="entry name" value="Pribosyltran"/>
    <property type="match status" value="1"/>
</dbReference>
<dbReference type="PANTHER" id="PTHR47505:SF1">
    <property type="entry name" value="DNA UTILIZATION PROTEIN YHGH"/>
    <property type="match status" value="1"/>
</dbReference>
<sequence>MPMDNAPGGWPARLDALWSGPAWTGTAAAVRAGLALASPTDCVGCSAPDTVLCPRCRGAIRAATTRPFRAEGAAEALPLMGGSVPLPAVAAGSYRDELAAALLGFKNSQRVGLAGVLGPALAGALQAAAPLAGTADTVLVVPVPSTTAALARRGYAPVAVLLRWVSRRGLLPPQFHGADVLRVAGTPFLRGGGQKAKGRRARARTVSRMSLRSRIWWGPGPGGCPGGWGDRGGALRGRVCVVVDDVLTTGATAAAASRALESAGARVAAVVVVAATPAPRGSAATPAPGEQAAPPFR</sequence>
<protein>
    <recommendedName>
        <fullName evidence="2">Phosphoribosyltransferase domain-containing protein</fullName>
    </recommendedName>
</protein>
<comment type="caution">
    <text evidence="3">The sequence shown here is derived from an EMBL/GenBank/DDBJ whole genome shotgun (WGS) entry which is preliminary data.</text>
</comment>
<dbReference type="PANTHER" id="PTHR47505">
    <property type="entry name" value="DNA UTILIZATION PROTEIN YHGH"/>
    <property type="match status" value="1"/>
</dbReference>
<evidence type="ECO:0000256" key="1">
    <source>
        <dbReference type="ARBA" id="ARBA00008007"/>
    </source>
</evidence>
<dbReference type="InterPro" id="IPR000836">
    <property type="entry name" value="PRTase_dom"/>
</dbReference>
<name>A0A5A7NTZ0_9MICC</name>
<dbReference type="InterPro" id="IPR051910">
    <property type="entry name" value="ComF/GntX_DNA_util-trans"/>
</dbReference>
<dbReference type="AlphaFoldDB" id="A0A5A7NTZ0"/>
<evidence type="ECO:0000259" key="2">
    <source>
        <dbReference type="Pfam" id="PF00156"/>
    </source>
</evidence>
<dbReference type="Gene3D" id="3.40.50.2020">
    <property type="match status" value="1"/>
</dbReference>
<gene>
    <name evidence="3" type="ORF">NCCP1664_28450</name>
</gene>
<dbReference type="Proteomes" id="UP000325307">
    <property type="component" value="Unassembled WGS sequence"/>
</dbReference>
<organism evidence="3 4">
    <name type="scientific">Zafaria cholistanensis</name>
    <dbReference type="NCBI Taxonomy" id="1682741"/>
    <lineage>
        <taxon>Bacteria</taxon>
        <taxon>Bacillati</taxon>
        <taxon>Actinomycetota</taxon>
        <taxon>Actinomycetes</taxon>
        <taxon>Micrococcales</taxon>
        <taxon>Micrococcaceae</taxon>
        <taxon>Zafaria</taxon>
    </lineage>
</organism>
<comment type="similarity">
    <text evidence="1">Belongs to the ComF/GntX family.</text>
</comment>
<dbReference type="SUPFAM" id="SSF53271">
    <property type="entry name" value="PRTase-like"/>
    <property type="match status" value="2"/>
</dbReference>
<evidence type="ECO:0000313" key="4">
    <source>
        <dbReference type="Proteomes" id="UP000325307"/>
    </source>
</evidence>
<feature type="domain" description="Phosphoribosyltransferase" evidence="2">
    <location>
        <begin position="235"/>
        <end position="279"/>
    </location>
</feature>